<dbReference type="NCBIfam" id="NF040826">
    <property type="entry name" value="lxa_BCAM0308"/>
    <property type="match status" value="1"/>
</dbReference>
<sequence>MPRGARITMEEKGQMTARSPEPYLPKRGLPDGTVCKGCGIVYHNKRWQIVAGSVAAQKGDVLCPACRRIVGEDPAGVVTLSGPFLAQHREEILNTVKQQEVKHREKNPLGRIMEIREENGGIVVTTTEDKLAQKIGRELYKSQRGELHYKWSHDQRMVRVDWTR</sequence>
<evidence type="ECO:0008006" key="4">
    <source>
        <dbReference type="Google" id="ProtNLM"/>
    </source>
</evidence>
<dbReference type="InterPro" id="IPR047706">
    <property type="entry name" value="BCAM0308-like"/>
</dbReference>
<gene>
    <name evidence="2" type="ORF">E4633_20310</name>
</gene>
<accession>A0A4S1C9J6</accession>
<evidence type="ECO:0000313" key="2">
    <source>
        <dbReference type="EMBL" id="TGU69935.1"/>
    </source>
</evidence>
<evidence type="ECO:0000313" key="3">
    <source>
        <dbReference type="Proteomes" id="UP000306416"/>
    </source>
</evidence>
<dbReference type="EMBL" id="SRSC01000007">
    <property type="protein sequence ID" value="TGU69935.1"/>
    <property type="molecule type" value="Genomic_DNA"/>
</dbReference>
<name>A0A4S1C9J6_9BACT</name>
<organism evidence="2 3">
    <name type="scientific">Geomonas terrae</name>
    <dbReference type="NCBI Taxonomy" id="2562681"/>
    <lineage>
        <taxon>Bacteria</taxon>
        <taxon>Pseudomonadati</taxon>
        <taxon>Thermodesulfobacteriota</taxon>
        <taxon>Desulfuromonadia</taxon>
        <taxon>Geobacterales</taxon>
        <taxon>Geobacteraceae</taxon>
        <taxon>Geomonas</taxon>
    </lineage>
</organism>
<dbReference type="RefSeq" id="WP_135873164.1">
    <property type="nucleotide sequence ID" value="NZ_SRSC01000007.1"/>
</dbReference>
<comment type="caution">
    <text evidence="2">The sequence shown here is derived from an EMBL/GenBank/DDBJ whole genome shotgun (WGS) entry which is preliminary data.</text>
</comment>
<feature type="region of interest" description="Disordered" evidence="1">
    <location>
        <begin position="1"/>
        <end position="24"/>
    </location>
</feature>
<dbReference type="AlphaFoldDB" id="A0A4S1C9J6"/>
<reference evidence="2 3" key="1">
    <citation type="submission" date="2019-04" db="EMBL/GenBank/DDBJ databases">
        <title>Geobacter oryzae sp. nov., ferric-reducing bacteria isolated from paddy soil.</title>
        <authorList>
            <person name="Xu Z."/>
            <person name="Masuda Y."/>
            <person name="Itoh H."/>
            <person name="Senoo K."/>
        </authorList>
    </citation>
    <scope>NUCLEOTIDE SEQUENCE [LARGE SCALE GENOMIC DNA]</scope>
    <source>
        <strain evidence="2 3">Red111</strain>
    </source>
</reference>
<evidence type="ECO:0000256" key="1">
    <source>
        <dbReference type="SAM" id="MobiDB-lite"/>
    </source>
</evidence>
<keyword evidence="3" id="KW-1185">Reference proteome</keyword>
<dbReference type="Proteomes" id="UP000306416">
    <property type="component" value="Unassembled WGS sequence"/>
</dbReference>
<protein>
    <recommendedName>
        <fullName evidence="4">ATPase</fullName>
    </recommendedName>
</protein>
<proteinExistence type="predicted"/>